<dbReference type="SUPFAM" id="SSF158837">
    <property type="entry name" value="AGR C 984p-like"/>
    <property type="match status" value="3"/>
</dbReference>
<proteinExistence type="predicted"/>
<dbReference type="EMBL" id="CYSD01000037">
    <property type="protein sequence ID" value="CUH79810.1"/>
    <property type="molecule type" value="Genomic_DNA"/>
</dbReference>
<dbReference type="Gene3D" id="1.10.3700.10">
    <property type="entry name" value="AGR C 984p-like"/>
    <property type="match status" value="3"/>
</dbReference>
<dbReference type="OrthoDB" id="7824597at2"/>
<sequence>MTFTPYIPSQGIAGWNFLQSTYDRQFEAFSQSGDLSNDTDYFLENIGAVQTSEDLLNDRRLLQVAVKAFGLQEEVDYRALLERVLNEGTTASDALANTLDDQRYVELSEAFGFGPGQSLKTADKGAMQSVVDAFNTSSFEEAIGEQDEVMRNALFAQRSFPELLGDTIQEEGSEGSLRDNAVSEFLARIGGDPEEEEDRTLEEKWQEMLNRDSLDEFFNTAFSLGNSVLTMDDDERIEAYMDSAEELLGTSDPAIFFAPENAANVTALFTAQARREGTMSTEDISAAAELSSRLLSAMVAEESAVNEVWSDLLDNTQSREFFEVALNVSDLSGIDSTAAIELVKRKAEDIFGTDDPREFATGSDRDATMEIFRTAAQDQGLSSGDISRSISVTSSIFNIVVPDEADANADAAVDAKWLAVMGQGVLPSFFETAFQLPNDFDEQPIDDQLAEYKNQGLALFGTNDPEEILNSFNTTNIFSIYRTNAEAEGELPSLVTYTEDLARGELEKLFPAEEEEDIDSLLENIFGDDEDQTSDIDTMWFTIMGQEALTDFMQAALGLPEEVGQMDIDIALDVYKNRAQQVLGSDDPSVFANSENMQGLIDRYLATSQIGGGAGGSSSNSAVLSLFR</sequence>
<dbReference type="AlphaFoldDB" id="A0A0P1GET1"/>
<dbReference type="Proteomes" id="UP000052022">
    <property type="component" value="Unassembled WGS sequence"/>
</dbReference>
<evidence type="ECO:0000313" key="1">
    <source>
        <dbReference type="EMBL" id="CUH79810.1"/>
    </source>
</evidence>
<evidence type="ECO:0000313" key="2">
    <source>
        <dbReference type="Proteomes" id="UP000052022"/>
    </source>
</evidence>
<protein>
    <recommendedName>
        <fullName evidence="3">Flagellar protein</fullName>
    </recommendedName>
</protein>
<organism evidence="1 2">
    <name type="scientific">Tritonibacter multivorans</name>
    <dbReference type="NCBI Taxonomy" id="928856"/>
    <lineage>
        <taxon>Bacteria</taxon>
        <taxon>Pseudomonadati</taxon>
        <taxon>Pseudomonadota</taxon>
        <taxon>Alphaproteobacteria</taxon>
        <taxon>Rhodobacterales</taxon>
        <taxon>Paracoccaceae</taxon>
        <taxon>Tritonibacter</taxon>
    </lineage>
</organism>
<dbReference type="InterPro" id="IPR010626">
    <property type="entry name" value="DUF1217"/>
</dbReference>
<gene>
    <name evidence="1" type="ORF">TRM7557_02587</name>
</gene>
<dbReference type="RefSeq" id="WP_058290598.1">
    <property type="nucleotide sequence ID" value="NZ_CYSD01000037.1"/>
</dbReference>
<reference evidence="1 2" key="1">
    <citation type="submission" date="2015-09" db="EMBL/GenBank/DDBJ databases">
        <authorList>
            <consortium name="Swine Surveillance"/>
        </authorList>
    </citation>
    <scope>NUCLEOTIDE SEQUENCE [LARGE SCALE GENOMIC DNA]</scope>
    <source>
        <strain evidence="1 2">CECT 7557</strain>
    </source>
</reference>
<accession>A0A0P1GET1</accession>
<dbReference type="STRING" id="928856.SAMN04488049_101131"/>
<name>A0A0P1GET1_9RHOB</name>
<keyword evidence="2" id="KW-1185">Reference proteome</keyword>
<evidence type="ECO:0008006" key="3">
    <source>
        <dbReference type="Google" id="ProtNLM"/>
    </source>
</evidence>
<dbReference type="Pfam" id="PF06748">
    <property type="entry name" value="DUF1217"/>
    <property type="match status" value="2"/>
</dbReference>
<dbReference type="InterPro" id="IPR023157">
    <property type="entry name" value="AGR-C-984p-like_sf"/>
</dbReference>